<gene>
    <name evidence="1" type="ORF">HMPREF0216_02807</name>
</gene>
<keyword evidence="2" id="KW-1185">Reference proteome</keyword>
<reference evidence="1 2" key="1">
    <citation type="submission" date="2012-05" db="EMBL/GenBank/DDBJ databases">
        <authorList>
            <person name="Weinstock G."/>
            <person name="Sodergren E."/>
            <person name="Lobos E.A."/>
            <person name="Fulton L."/>
            <person name="Fulton R."/>
            <person name="Courtney L."/>
            <person name="Fronick C."/>
            <person name="O'Laughlin M."/>
            <person name="Godfrey J."/>
            <person name="Wilson R.M."/>
            <person name="Miner T."/>
            <person name="Farmer C."/>
            <person name="Delehaunty K."/>
            <person name="Cordes M."/>
            <person name="Minx P."/>
            <person name="Tomlinson C."/>
            <person name="Chen J."/>
            <person name="Wollam A."/>
            <person name="Pepin K.H."/>
            <person name="Bhonagiri V."/>
            <person name="Zhang X."/>
            <person name="Suruliraj S."/>
            <person name="Warren W."/>
            <person name="Mitreva M."/>
            <person name="Mardis E.R."/>
            <person name="Wilson R.K."/>
        </authorList>
    </citation>
    <scope>NUCLEOTIDE SEQUENCE [LARGE SCALE GENOMIC DNA]</scope>
    <source>
        <strain evidence="1 2">DSM 1785</strain>
    </source>
</reference>
<dbReference type="Proteomes" id="UP000010420">
    <property type="component" value="Unassembled WGS sequence"/>
</dbReference>
<dbReference type="HOGENOM" id="CLU_2092527_0_0_9"/>
<name>L1Q7W1_9CLOT</name>
<dbReference type="PATRIC" id="fig|545697.3.peg.2758"/>
<accession>L1Q7W1</accession>
<sequence>MDKKIEVQHNMFLVVYPEEYYEYFGIEPILIRKVDIEKVYKINQREDSNERNPLYGIAIKMKNDAEHVEWYEDYRPELIEAGYIAEKIRDERFKNILTQLSEDTDSSIYKDNKEEI</sequence>
<evidence type="ECO:0000313" key="1">
    <source>
        <dbReference type="EMBL" id="EKY24048.1"/>
    </source>
</evidence>
<dbReference type="EMBL" id="AMEZ01000091">
    <property type="protein sequence ID" value="EKY24048.1"/>
    <property type="molecule type" value="Genomic_DNA"/>
</dbReference>
<comment type="caution">
    <text evidence="1">The sequence shown here is derived from an EMBL/GenBank/DDBJ whole genome shotgun (WGS) entry which is preliminary data.</text>
</comment>
<organism evidence="1 2">
    <name type="scientific">Clostridium celatum DSM 1785</name>
    <dbReference type="NCBI Taxonomy" id="545697"/>
    <lineage>
        <taxon>Bacteria</taxon>
        <taxon>Bacillati</taxon>
        <taxon>Bacillota</taxon>
        <taxon>Clostridia</taxon>
        <taxon>Eubacteriales</taxon>
        <taxon>Clostridiaceae</taxon>
        <taxon>Clostridium</taxon>
    </lineage>
</organism>
<dbReference type="RefSeq" id="WP_005214982.1">
    <property type="nucleotide sequence ID" value="NZ_KB291681.1"/>
</dbReference>
<dbReference type="STRING" id="545697.HMPREF0216_02807"/>
<dbReference type="AlphaFoldDB" id="L1Q7W1"/>
<evidence type="ECO:0000313" key="2">
    <source>
        <dbReference type="Proteomes" id="UP000010420"/>
    </source>
</evidence>
<protein>
    <submittedName>
        <fullName evidence="1">Uncharacterized protein</fullName>
    </submittedName>
</protein>
<proteinExistence type="predicted"/>